<keyword evidence="15" id="KW-0812">Transmembrane</keyword>
<dbReference type="InterPro" id="IPR001128">
    <property type="entry name" value="Cyt_P450"/>
</dbReference>
<evidence type="ECO:0000256" key="6">
    <source>
        <dbReference type="ARBA" id="ARBA00022723"/>
    </source>
</evidence>
<evidence type="ECO:0000256" key="2">
    <source>
        <dbReference type="ARBA" id="ARBA00004174"/>
    </source>
</evidence>
<evidence type="ECO:0000256" key="8">
    <source>
        <dbReference type="ARBA" id="ARBA00022848"/>
    </source>
</evidence>
<dbReference type="AlphaFoldDB" id="A0A1S6J0Y2"/>
<evidence type="ECO:0000256" key="11">
    <source>
        <dbReference type="ARBA" id="ARBA00023033"/>
    </source>
</evidence>
<evidence type="ECO:0000256" key="13">
    <source>
        <dbReference type="PIRSR" id="PIRSR602401-1"/>
    </source>
</evidence>
<feature type="transmembrane region" description="Helical" evidence="15">
    <location>
        <begin position="6"/>
        <end position="36"/>
    </location>
</feature>
<evidence type="ECO:0000256" key="10">
    <source>
        <dbReference type="ARBA" id="ARBA00023004"/>
    </source>
</evidence>
<evidence type="ECO:0000256" key="4">
    <source>
        <dbReference type="ARBA" id="ARBA00010617"/>
    </source>
</evidence>
<dbReference type="InterPro" id="IPR036396">
    <property type="entry name" value="Cyt_P450_sf"/>
</dbReference>
<proteinExistence type="evidence at transcript level"/>
<evidence type="ECO:0000256" key="9">
    <source>
        <dbReference type="ARBA" id="ARBA00023002"/>
    </source>
</evidence>
<protein>
    <submittedName>
        <fullName evidence="16">Cytochrome P450 CYPSF01</fullName>
    </submittedName>
</protein>
<dbReference type="GO" id="GO:0005789">
    <property type="term" value="C:endoplasmic reticulum membrane"/>
    <property type="evidence" value="ECO:0007669"/>
    <property type="project" value="UniProtKB-SubCell"/>
</dbReference>
<comment type="subcellular location">
    <subcellularLocation>
        <location evidence="3">Endoplasmic reticulum membrane</location>
        <topology evidence="3">Peripheral membrane protein</topology>
    </subcellularLocation>
    <subcellularLocation>
        <location evidence="2">Microsome membrane</location>
        <topology evidence="2">Peripheral membrane protein</topology>
    </subcellularLocation>
</comment>
<dbReference type="SUPFAM" id="SSF48264">
    <property type="entry name" value="Cytochrome P450"/>
    <property type="match status" value="1"/>
</dbReference>
<dbReference type="CDD" id="cd11056">
    <property type="entry name" value="CYP6-like"/>
    <property type="match status" value="1"/>
</dbReference>
<evidence type="ECO:0000256" key="7">
    <source>
        <dbReference type="ARBA" id="ARBA00022824"/>
    </source>
</evidence>
<keyword evidence="7" id="KW-0256">Endoplasmic reticulum</keyword>
<evidence type="ECO:0000256" key="15">
    <source>
        <dbReference type="SAM" id="Phobius"/>
    </source>
</evidence>
<dbReference type="Pfam" id="PF00067">
    <property type="entry name" value="p450"/>
    <property type="match status" value="2"/>
</dbReference>
<reference evidence="16" key="1">
    <citation type="journal article" date="2016" name="PLoS ONE">
        <title>Transcriptomic and Expression Analysis of the Salivary Glands in White-Backed Planthoppers, Sogatella furcifera.</title>
        <authorList>
            <person name="Li Z."/>
            <person name="An X.K."/>
            <person name="Liu Y.D."/>
            <person name="Hou M.L."/>
        </authorList>
    </citation>
    <scope>NUCLEOTIDE SEQUENCE</scope>
</reference>
<evidence type="ECO:0000256" key="1">
    <source>
        <dbReference type="ARBA" id="ARBA00001971"/>
    </source>
</evidence>
<dbReference type="PRINTS" id="PR00385">
    <property type="entry name" value="P450"/>
</dbReference>
<dbReference type="GO" id="GO:0005506">
    <property type="term" value="F:iron ion binding"/>
    <property type="evidence" value="ECO:0007669"/>
    <property type="project" value="InterPro"/>
</dbReference>
<evidence type="ECO:0000256" key="3">
    <source>
        <dbReference type="ARBA" id="ARBA00004406"/>
    </source>
</evidence>
<dbReference type="GO" id="GO:0020037">
    <property type="term" value="F:heme binding"/>
    <property type="evidence" value="ECO:0007669"/>
    <property type="project" value="InterPro"/>
</dbReference>
<keyword evidence="8" id="KW-0492">Microsome</keyword>
<dbReference type="PRINTS" id="PR00463">
    <property type="entry name" value="EP450I"/>
</dbReference>
<keyword evidence="5 13" id="KW-0349">Heme</keyword>
<keyword evidence="15" id="KW-1133">Transmembrane helix</keyword>
<evidence type="ECO:0000256" key="14">
    <source>
        <dbReference type="RuleBase" id="RU000461"/>
    </source>
</evidence>
<comment type="similarity">
    <text evidence="4 14">Belongs to the cytochrome P450 family.</text>
</comment>
<sequence>MFGLRLTIIILQFVTMDWLLTSVLGVLIIVLVYWLSMRRANYWRDRGFPHIKSTPIIGNCWALLRSKESFNDMTHNIYNQMKAKHLQYGGYMQFSRPVLMILDPELINSILIKDFTHFEDRGFSINEKIEPINANIANLTGQTWRIMRYKLLPTFTSGKLKSMFDQIVYCSDNIFDYVNSKTEPFEGKLTMQKFNLNVIGTVAFGLNIDACREDSETERFLTLSNKFFYPSLKTILKSFFRMCSPKMADFLRLKMIDNEVADFFTDLVRNTIAQRKRSGQRRNDFLQLMLDLQEKDFAGKGLAGDKETEKEELDPDEKEMINQARHLQGSKDNAIDTMMTESRVIAHSFIFIAGGSETTANALNFCLYRLAIEKQVQTELQNEIDAALNGQEFNYHTVKKMTYLDQFINEVLRLHPPGGVLFRECTRPYKIPGSDLTIEKDVMISIPVIGLQNDPDYFQEPEKFNPSRFSSPPPKGIYLPFGDGPRNCIANRLALLEMKIFLARLLMKHNVILHQKTKLPLKMLKNAFFAVVDGGLWIQLEKRQAT</sequence>
<keyword evidence="10 13" id="KW-0408">Iron</keyword>
<dbReference type="InterPro" id="IPR017972">
    <property type="entry name" value="Cyt_P450_CS"/>
</dbReference>
<name>A0A1S6J0Y2_SOGFU</name>
<dbReference type="PANTHER" id="PTHR24292">
    <property type="entry name" value="CYTOCHROME P450"/>
    <property type="match status" value="1"/>
</dbReference>
<organism evidence="16">
    <name type="scientific">Sogatella furcifera</name>
    <name type="common">White-backed planthopper</name>
    <dbReference type="NCBI Taxonomy" id="113103"/>
    <lineage>
        <taxon>Eukaryota</taxon>
        <taxon>Metazoa</taxon>
        <taxon>Ecdysozoa</taxon>
        <taxon>Arthropoda</taxon>
        <taxon>Hexapoda</taxon>
        <taxon>Insecta</taxon>
        <taxon>Pterygota</taxon>
        <taxon>Neoptera</taxon>
        <taxon>Paraneoptera</taxon>
        <taxon>Hemiptera</taxon>
        <taxon>Auchenorrhyncha</taxon>
        <taxon>Fulgoroidea</taxon>
        <taxon>Delphacidae</taxon>
        <taxon>Delphacinae</taxon>
        <taxon>Sogatella</taxon>
    </lineage>
</organism>
<dbReference type="PROSITE" id="PS00086">
    <property type="entry name" value="CYTOCHROME_P450"/>
    <property type="match status" value="1"/>
</dbReference>
<dbReference type="InterPro" id="IPR002401">
    <property type="entry name" value="Cyt_P450_E_grp-I"/>
</dbReference>
<keyword evidence="12 15" id="KW-0472">Membrane</keyword>
<evidence type="ECO:0000313" key="16">
    <source>
        <dbReference type="EMBL" id="AQS60681.1"/>
    </source>
</evidence>
<comment type="cofactor">
    <cofactor evidence="1 13">
        <name>heme</name>
        <dbReference type="ChEBI" id="CHEBI:30413"/>
    </cofactor>
</comment>
<keyword evidence="11 14" id="KW-0503">Monooxygenase</keyword>
<accession>A0A1S6J0Y2</accession>
<keyword evidence="9 14" id="KW-0560">Oxidoreductase</keyword>
<keyword evidence="6 13" id="KW-0479">Metal-binding</keyword>
<dbReference type="Gene3D" id="1.10.630.10">
    <property type="entry name" value="Cytochrome P450"/>
    <property type="match status" value="1"/>
</dbReference>
<dbReference type="GO" id="GO:0016705">
    <property type="term" value="F:oxidoreductase activity, acting on paired donors, with incorporation or reduction of molecular oxygen"/>
    <property type="evidence" value="ECO:0007669"/>
    <property type="project" value="InterPro"/>
</dbReference>
<dbReference type="PANTHER" id="PTHR24292:SF103">
    <property type="entry name" value="CYTOCHROME P450 6BS1"/>
    <property type="match status" value="1"/>
</dbReference>
<evidence type="ECO:0000256" key="12">
    <source>
        <dbReference type="ARBA" id="ARBA00023136"/>
    </source>
</evidence>
<dbReference type="InterPro" id="IPR050476">
    <property type="entry name" value="Insect_CytP450_Detox"/>
</dbReference>
<dbReference type="EMBL" id="KU764435">
    <property type="protein sequence ID" value="AQS60681.1"/>
    <property type="molecule type" value="mRNA"/>
</dbReference>
<evidence type="ECO:0000256" key="5">
    <source>
        <dbReference type="ARBA" id="ARBA00022617"/>
    </source>
</evidence>
<feature type="binding site" description="axial binding residue" evidence="13">
    <location>
        <position position="488"/>
    </location>
    <ligand>
        <name>heme</name>
        <dbReference type="ChEBI" id="CHEBI:30413"/>
    </ligand>
    <ligandPart>
        <name>Fe</name>
        <dbReference type="ChEBI" id="CHEBI:18248"/>
    </ligandPart>
</feature>
<dbReference type="GO" id="GO:0004497">
    <property type="term" value="F:monooxygenase activity"/>
    <property type="evidence" value="ECO:0007669"/>
    <property type="project" value="UniProtKB-KW"/>
</dbReference>